<evidence type="ECO:0000256" key="5">
    <source>
        <dbReference type="PIRNR" id="PIRNR038471"/>
    </source>
</evidence>
<dbReference type="InterPro" id="IPR007221">
    <property type="entry name" value="MreC"/>
</dbReference>
<evidence type="ECO:0000256" key="6">
    <source>
        <dbReference type="SAM" id="Coils"/>
    </source>
</evidence>
<accession>A0A0G1XLQ8</accession>
<dbReference type="PANTHER" id="PTHR34138">
    <property type="entry name" value="CELL SHAPE-DETERMINING PROTEIN MREC"/>
    <property type="match status" value="1"/>
</dbReference>
<dbReference type="InterPro" id="IPR055342">
    <property type="entry name" value="MreC_beta-barrel_core"/>
</dbReference>
<dbReference type="EMBL" id="LCRH01000049">
    <property type="protein sequence ID" value="KKW31831.1"/>
    <property type="molecule type" value="Genomic_DNA"/>
</dbReference>
<sequence length="269" mass="29201">MKSRSVGKTHVRRLVILTCAIMLTLFLSFQGLVTTLLDPLATPAVRAGTWISEKMFWWRKSASITAQELEDLYDDRRELAVDAQEFEQLKQENQTLKEELAFVTRSDTPYLAAQILAKSVSYSVSRFSIDVGSDEGVRLGAAVVSGDGIFVGQIVELGEHSATVSAITDPAHALAVSLLNESRTIGVATGSIGDLLRIDFIPTDELIKENDLVVTSGLEPLIPSGLLVGVINAIQQQTGSPFQQAIVEPLSNIRHLSFVLVLTSPDTQP</sequence>
<dbReference type="InterPro" id="IPR042177">
    <property type="entry name" value="Cell/Rod_1"/>
</dbReference>
<dbReference type="AlphaFoldDB" id="A0A0G1XLQ8"/>
<dbReference type="GO" id="GO:0005886">
    <property type="term" value="C:plasma membrane"/>
    <property type="evidence" value="ECO:0007669"/>
    <property type="project" value="TreeGrafter"/>
</dbReference>
<gene>
    <name evidence="8" type="ORF">UY76_C0049G0003</name>
</gene>
<protein>
    <recommendedName>
        <fullName evidence="2 5">Cell shape-determining protein MreC</fullName>
    </recommendedName>
    <alternativeName>
        <fullName evidence="4 5">Cell shape protein MreC</fullName>
    </alternativeName>
</protein>
<dbReference type="PANTHER" id="PTHR34138:SF1">
    <property type="entry name" value="CELL SHAPE-DETERMINING PROTEIN MREC"/>
    <property type="match status" value="1"/>
</dbReference>
<keyword evidence="3 5" id="KW-0133">Cell shape</keyword>
<dbReference type="PIRSF" id="PIRSF038471">
    <property type="entry name" value="MreC"/>
    <property type="match status" value="1"/>
</dbReference>
<dbReference type="Proteomes" id="UP000034054">
    <property type="component" value="Unassembled WGS sequence"/>
</dbReference>
<name>A0A0G1XLQ8_9BACT</name>
<dbReference type="InterPro" id="IPR042175">
    <property type="entry name" value="Cell/Rod_MreC_2"/>
</dbReference>
<keyword evidence="6" id="KW-0175">Coiled coil</keyword>
<evidence type="ECO:0000313" key="8">
    <source>
        <dbReference type="EMBL" id="KKW31831.1"/>
    </source>
</evidence>
<feature type="coiled-coil region" evidence="6">
    <location>
        <begin position="69"/>
        <end position="106"/>
    </location>
</feature>
<evidence type="ECO:0000256" key="4">
    <source>
        <dbReference type="ARBA" id="ARBA00032089"/>
    </source>
</evidence>
<evidence type="ECO:0000256" key="3">
    <source>
        <dbReference type="ARBA" id="ARBA00022960"/>
    </source>
</evidence>
<dbReference type="Gene3D" id="2.40.10.340">
    <property type="entry name" value="Rod shape-determining protein MreC, domain 1"/>
    <property type="match status" value="1"/>
</dbReference>
<evidence type="ECO:0000313" key="9">
    <source>
        <dbReference type="Proteomes" id="UP000034054"/>
    </source>
</evidence>
<dbReference type="Pfam" id="PF04085">
    <property type="entry name" value="MreC"/>
    <property type="match status" value="1"/>
</dbReference>
<organism evidence="8 9">
    <name type="scientific">Candidatus Uhrbacteria bacterium GW2011_GWA2_52_8d</name>
    <dbReference type="NCBI Taxonomy" id="1618979"/>
    <lineage>
        <taxon>Bacteria</taxon>
        <taxon>Candidatus Uhriibacteriota</taxon>
    </lineage>
</organism>
<proteinExistence type="inferred from homology"/>
<comment type="caution">
    <text evidence="8">The sequence shown here is derived from an EMBL/GenBank/DDBJ whole genome shotgun (WGS) entry which is preliminary data.</text>
</comment>
<comment type="similarity">
    <text evidence="1 5">Belongs to the MreC family.</text>
</comment>
<feature type="domain" description="Rod shape-determining protein MreC beta-barrel core" evidence="7">
    <location>
        <begin position="116"/>
        <end position="262"/>
    </location>
</feature>
<evidence type="ECO:0000256" key="2">
    <source>
        <dbReference type="ARBA" id="ARBA00013855"/>
    </source>
</evidence>
<dbReference type="NCBIfam" id="TIGR00219">
    <property type="entry name" value="mreC"/>
    <property type="match status" value="1"/>
</dbReference>
<dbReference type="Gene3D" id="2.40.10.350">
    <property type="entry name" value="Rod shape-determining protein MreC, domain 2"/>
    <property type="match status" value="1"/>
</dbReference>
<dbReference type="GO" id="GO:0008360">
    <property type="term" value="P:regulation of cell shape"/>
    <property type="evidence" value="ECO:0007669"/>
    <property type="project" value="UniProtKB-KW"/>
</dbReference>
<evidence type="ECO:0000256" key="1">
    <source>
        <dbReference type="ARBA" id="ARBA00009369"/>
    </source>
</evidence>
<reference evidence="8 9" key="1">
    <citation type="journal article" date="2015" name="Nature">
        <title>rRNA introns, odd ribosomes, and small enigmatic genomes across a large radiation of phyla.</title>
        <authorList>
            <person name="Brown C.T."/>
            <person name="Hug L.A."/>
            <person name="Thomas B.C."/>
            <person name="Sharon I."/>
            <person name="Castelle C.J."/>
            <person name="Singh A."/>
            <person name="Wilkins M.J."/>
            <person name="Williams K.H."/>
            <person name="Banfield J.F."/>
        </authorList>
    </citation>
    <scope>NUCLEOTIDE SEQUENCE [LARGE SCALE GENOMIC DNA]</scope>
</reference>
<evidence type="ECO:0000259" key="7">
    <source>
        <dbReference type="Pfam" id="PF04085"/>
    </source>
</evidence>
<comment type="function">
    <text evidence="5">Involved in formation and maintenance of cell shape.</text>
</comment>